<keyword evidence="4" id="KW-0521">NADP</keyword>
<comment type="cofactor">
    <cofactor evidence="6">
        <name>FAD</name>
        <dbReference type="ChEBI" id="CHEBI:57692"/>
    </cofactor>
</comment>
<keyword evidence="3 6" id="KW-0274">FAD</keyword>
<evidence type="ECO:0000256" key="5">
    <source>
        <dbReference type="ARBA" id="ARBA00023002"/>
    </source>
</evidence>
<evidence type="ECO:0000256" key="3">
    <source>
        <dbReference type="ARBA" id="ARBA00022827"/>
    </source>
</evidence>
<dbReference type="Proteomes" id="UP001164746">
    <property type="component" value="Chromosome 12"/>
</dbReference>
<proteinExistence type="inferred from homology"/>
<gene>
    <name evidence="7" type="ORF">MAR_015642</name>
</gene>
<keyword evidence="6" id="KW-0503">Monooxygenase</keyword>
<evidence type="ECO:0000256" key="6">
    <source>
        <dbReference type="RuleBase" id="RU361177"/>
    </source>
</evidence>
<accession>A0ABY7FLW7</accession>
<reference evidence="7" key="1">
    <citation type="submission" date="2022-11" db="EMBL/GenBank/DDBJ databases">
        <title>Centuries of genome instability and evolution in soft-shell clam transmissible cancer (bioRxiv).</title>
        <authorList>
            <person name="Hart S.F.M."/>
            <person name="Yonemitsu M.A."/>
            <person name="Giersch R.M."/>
            <person name="Beal B.F."/>
            <person name="Arriagada G."/>
            <person name="Davis B.W."/>
            <person name="Ostrander E.A."/>
            <person name="Goff S.P."/>
            <person name="Metzger M.J."/>
        </authorList>
    </citation>
    <scope>NUCLEOTIDE SEQUENCE</scope>
    <source>
        <strain evidence="7">MELC-2E11</strain>
        <tissue evidence="7">Siphon/mantle</tissue>
    </source>
</reference>
<dbReference type="SUPFAM" id="SSF51905">
    <property type="entry name" value="FAD/NAD(P)-binding domain"/>
    <property type="match status" value="1"/>
</dbReference>
<dbReference type="EMBL" id="CP111023">
    <property type="protein sequence ID" value="WAR21668.1"/>
    <property type="molecule type" value="Genomic_DNA"/>
</dbReference>
<keyword evidence="5 6" id="KW-0560">Oxidoreductase</keyword>
<dbReference type="PRINTS" id="PR00370">
    <property type="entry name" value="FMOXYGENASE"/>
</dbReference>
<dbReference type="Pfam" id="PF00743">
    <property type="entry name" value="FMO-like"/>
    <property type="match status" value="1"/>
</dbReference>
<evidence type="ECO:0000256" key="1">
    <source>
        <dbReference type="ARBA" id="ARBA00009183"/>
    </source>
</evidence>
<keyword evidence="2 6" id="KW-0285">Flavoprotein</keyword>
<comment type="similarity">
    <text evidence="1 6">Belongs to the FMO family.</text>
</comment>
<dbReference type="PIRSF" id="PIRSF000332">
    <property type="entry name" value="FMO"/>
    <property type="match status" value="1"/>
</dbReference>
<dbReference type="InterPro" id="IPR000960">
    <property type="entry name" value="Flavin_mOase"/>
</dbReference>
<dbReference type="Gene3D" id="3.50.50.60">
    <property type="entry name" value="FAD/NAD(P)-binding domain"/>
    <property type="match status" value="2"/>
</dbReference>
<evidence type="ECO:0000256" key="4">
    <source>
        <dbReference type="ARBA" id="ARBA00022857"/>
    </source>
</evidence>
<name>A0ABY7FLW7_MYAAR</name>
<keyword evidence="8" id="KW-1185">Reference proteome</keyword>
<evidence type="ECO:0000313" key="8">
    <source>
        <dbReference type="Proteomes" id="UP001164746"/>
    </source>
</evidence>
<dbReference type="EC" id="1.-.-.-" evidence="6"/>
<dbReference type="InterPro" id="IPR036188">
    <property type="entry name" value="FAD/NAD-bd_sf"/>
</dbReference>
<dbReference type="InterPro" id="IPR020946">
    <property type="entry name" value="Flavin_mOase-like"/>
</dbReference>
<protein>
    <recommendedName>
        <fullName evidence="6">Flavin-containing monooxygenase</fullName>
        <ecNumber evidence="6">1.-.-.-</ecNumber>
    </recommendedName>
</protein>
<evidence type="ECO:0000313" key="7">
    <source>
        <dbReference type="EMBL" id="WAR21668.1"/>
    </source>
</evidence>
<sequence>MLHSKGVCVIGAGPSGMSTLYHFAKLPEMPDVVCYEKQDTWGGLWNFTWRTGVDQYGELCHSGMYKRLLPNSPKECCEYVDYTFQKHFGEDIGTSFPSREIMFVYLKGRWTNNAGRDLEQYITYSTVVRSVIYTENTEMFTVTVSDLKTGAIRTEQFTHVGIEAFDGRVVHSHDIKDGVELKNQNVLIVGSSHSPVDIALHIMTYGGKSVIVSWRTKAPNHIWPKGITEKCEVESIQGQIVTFKDGSSAVVDSIFLCTGYKTLFPFLENRLRIAEETSFYQSELYKGSLFLPVAQSKLFFVGAQDQLYTLTLMIT</sequence>
<evidence type="ECO:0000256" key="2">
    <source>
        <dbReference type="ARBA" id="ARBA00022630"/>
    </source>
</evidence>
<organism evidence="7 8">
    <name type="scientific">Mya arenaria</name>
    <name type="common">Soft-shell clam</name>
    <dbReference type="NCBI Taxonomy" id="6604"/>
    <lineage>
        <taxon>Eukaryota</taxon>
        <taxon>Metazoa</taxon>
        <taxon>Spiralia</taxon>
        <taxon>Lophotrochozoa</taxon>
        <taxon>Mollusca</taxon>
        <taxon>Bivalvia</taxon>
        <taxon>Autobranchia</taxon>
        <taxon>Heteroconchia</taxon>
        <taxon>Euheterodonta</taxon>
        <taxon>Imparidentia</taxon>
        <taxon>Neoheterodontei</taxon>
        <taxon>Myida</taxon>
        <taxon>Myoidea</taxon>
        <taxon>Myidae</taxon>
        <taxon>Mya</taxon>
    </lineage>
</organism>
<dbReference type="PANTHER" id="PTHR23023">
    <property type="entry name" value="DIMETHYLANILINE MONOOXYGENASE"/>
    <property type="match status" value="1"/>
</dbReference>
<dbReference type="InterPro" id="IPR050346">
    <property type="entry name" value="FMO-like"/>
</dbReference>